<dbReference type="Proteomes" id="UP000481517">
    <property type="component" value="Unassembled WGS sequence"/>
</dbReference>
<dbReference type="RefSeq" id="WP_173920189.1">
    <property type="nucleotide sequence ID" value="NZ_CADCXY010000002.1"/>
</dbReference>
<sequence length="148" mass="17147">MPAVCQRNREKEIAFLDALDKAQQSITGYAKQRNRYLVIGELPRTFGQQLWTGAKVHIEEGELNYRNNGSRMWITLPAPHANVALAVFLGIWDAAKDQADYMIKYEAIFGEAYCVLDDWKVRLMEKLNWYFVFFVVLSQKTKPCPRTP</sequence>
<protein>
    <submittedName>
        <fullName evidence="1">Uncharacterized protein</fullName>
    </submittedName>
</protein>
<dbReference type="AlphaFoldDB" id="A0A6S6WNJ8"/>
<reference evidence="1 2" key="1">
    <citation type="submission" date="2020-02" db="EMBL/GenBank/DDBJ databases">
        <authorList>
            <person name="Rodrigo-Torres L."/>
            <person name="Arahal R. D."/>
            <person name="Lucena T."/>
        </authorList>
    </citation>
    <scope>NUCLEOTIDE SEQUENCE [LARGE SCALE GENOMIC DNA]</scope>
    <source>
        <strain evidence="1 2">CECT 9734</strain>
    </source>
</reference>
<organism evidence="1 2">
    <name type="scientific">Pseudidiomarina piscicola</name>
    <dbReference type="NCBI Taxonomy" id="2614830"/>
    <lineage>
        <taxon>Bacteria</taxon>
        <taxon>Pseudomonadati</taxon>
        <taxon>Pseudomonadota</taxon>
        <taxon>Gammaproteobacteria</taxon>
        <taxon>Alteromonadales</taxon>
        <taxon>Idiomarinaceae</taxon>
        <taxon>Pseudidiomarina</taxon>
    </lineage>
</organism>
<keyword evidence="2" id="KW-1185">Reference proteome</keyword>
<dbReference type="EMBL" id="CADCXY010000002">
    <property type="protein sequence ID" value="CAB0150740.1"/>
    <property type="molecule type" value="Genomic_DNA"/>
</dbReference>
<name>A0A6S6WNJ8_9GAMM</name>
<gene>
    <name evidence="1" type="ORF">PSI9734_01181</name>
</gene>
<evidence type="ECO:0000313" key="1">
    <source>
        <dbReference type="EMBL" id="CAB0150740.1"/>
    </source>
</evidence>
<accession>A0A6S6WNJ8</accession>
<proteinExistence type="predicted"/>
<evidence type="ECO:0000313" key="2">
    <source>
        <dbReference type="Proteomes" id="UP000481517"/>
    </source>
</evidence>